<evidence type="ECO:0000313" key="1">
    <source>
        <dbReference type="EMBL" id="EAU39710.1"/>
    </source>
</evidence>
<reference evidence="1 2" key="1">
    <citation type="journal article" date="2010" name="J. Bacteriol.">
        <title>Genome sequence of Fulvimarina pelagi HTCC2506T, a Mn(II)-oxidizing alphaproteobacterium possessing an aerobic anoxygenic photosynthetic gene cluster and Xanthorhodopsin.</title>
        <authorList>
            <person name="Kang I."/>
            <person name="Oh H.M."/>
            <person name="Lim S.I."/>
            <person name="Ferriera S."/>
            <person name="Giovannoni S.J."/>
            <person name="Cho J.C."/>
        </authorList>
    </citation>
    <scope>NUCLEOTIDE SEQUENCE [LARGE SCALE GENOMIC DNA]</scope>
    <source>
        <strain evidence="1 2">HTCC2506</strain>
    </source>
</reference>
<dbReference type="Proteomes" id="UP000004310">
    <property type="component" value="Unassembled WGS sequence"/>
</dbReference>
<gene>
    <name evidence="1" type="ORF">FP2506_13284</name>
</gene>
<proteinExistence type="predicted"/>
<dbReference type="EMBL" id="AATP01000013">
    <property type="protein sequence ID" value="EAU39710.1"/>
    <property type="molecule type" value="Genomic_DNA"/>
</dbReference>
<organism evidence="1 2">
    <name type="scientific">Fulvimarina pelagi HTCC2506</name>
    <dbReference type="NCBI Taxonomy" id="314231"/>
    <lineage>
        <taxon>Bacteria</taxon>
        <taxon>Pseudomonadati</taxon>
        <taxon>Pseudomonadota</taxon>
        <taxon>Alphaproteobacteria</taxon>
        <taxon>Hyphomicrobiales</taxon>
        <taxon>Aurantimonadaceae</taxon>
        <taxon>Fulvimarina</taxon>
    </lineage>
</organism>
<name>Q0FXM6_9HYPH</name>
<keyword evidence="2" id="KW-1185">Reference proteome</keyword>
<protein>
    <submittedName>
        <fullName evidence="1">Uncharacterized protein</fullName>
    </submittedName>
</protein>
<dbReference type="AlphaFoldDB" id="Q0FXM6"/>
<evidence type="ECO:0000313" key="2">
    <source>
        <dbReference type="Proteomes" id="UP000004310"/>
    </source>
</evidence>
<sequence length="129" mass="13583">MLPIGLEGLTMETAKRISARQTALEAPLDTAAIEAVEHVIREAASLIEAAQAEMVRDDASVGILAAKLVDARNAIEGAASKLLTEARDAFPIKDMQVYGLASAAADGDDYACGVIAMGESIHRRGEYLI</sequence>
<dbReference type="HOGENOM" id="CLU_1945615_0_0_5"/>
<comment type="caution">
    <text evidence="1">The sequence shown here is derived from an EMBL/GenBank/DDBJ whole genome shotgun (WGS) entry which is preliminary data.</text>
</comment>
<accession>Q0FXM6</accession>